<dbReference type="AlphaFoldDB" id="A0A518AX37"/>
<dbReference type="Gene3D" id="2.60.40.10">
    <property type="entry name" value="Immunoglobulins"/>
    <property type="match status" value="2"/>
</dbReference>
<proteinExistence type="predicted"/>
<feature type="domain" description="CARDB" evidence="2">
    <location>
        <begin position="210"/>
        <end position="306"/>
    </location>
</feature>
<dbReference type="InterPro" id="IPR047589">
    <property type="entry name" value="DUF11_rpt"/>
</dbReference>
<feature type="domain" description="DUF11" evidence="1">
    <location>
        <begin position="443"/>
        <end position="518"/>
    </location>
</feature>
<dbReference type="Proteomes" id="UP000317093">
    <property type="component" value="Chromosome"/>
</dbReference>
<dbReference type="PANTHER" id="PTHR34819:SF3">
    <property type="entry name" value="CELL SURFACE PROTEIN"/>
    <property type="match status" value="1"/>
</dbReference>
<protein>
    <submittedName>
        <fullName evidence="3">Large cysteine-rich periplasmic protein OmcB</fullName>
    </submittedName>
</protein>
<organism evidence="3 4">
    <name type="scientific">Kolteria novifilia</name>
    <dbReference type="NCBI Taxonomy" id="2527975"/>
    <lineage>
        <taxon>Bacteria</taxon>
        <taxon>Pseudomonadati</taxon>
        <taxon>Planctomycetota</taxon>
        <taxon>Planctomycetia</taxon>
        <taxon>Kolteriales</taxon>
        <taxon>Kolteriaceae</taxon>
        <taxon>Kolteria</taxon>
    </lineage>
</organism>
<dbReference type="NCBIfam" id="TIGR01451">
    <property type="entry name" value="B_ant_repeat"/>
    <property type="match status" value="2"/>
</dbReference>
<dbReference type="KEGG" id="knv:Pan216_01230"/>
<gene>
    <name evidence="3" type="primary">omcB_2</name>
    <name evidence="3" type="ORF">Pan216_01230</name>
</gene>
<name>A0A518AX37_9BACT</name>
<evidence type="ECO:0000313" key="3">
    <source>
        <dbReference type="EMBL" id="QDU59295.1"/>
    </source>
</evidence>
<dbReference type="InterPro" id="IPR051172">
    <property type="entry name" value="Chlamydia_OmcB"/>
</dbReference>
<feature type="domain" description="DUF11" evidence="1">
    <location>
        <begin position="109"/>
        <end position="198"/>
    </location>
</feature>
<dbReference type="PANTHER" id="PTHR34819">
    <property type="entry name" value="LARGE CYSTEINE-RICH PERIPLASMIC PROTEIN OMCB"/>
    <property type="match status" value="1"/>
</dbReference>
<dbReference type="InterPro" id="IPR013783">
    <property type="entry name" value="Ig-like_fold"/>
</dbReference>
<dbReference type="Pfam" id="PF01345">
    <property type="entry name" value="DUF11"/>
    <property type="match status" value="3"/>
</dbReference>
<evidence type="ECO:0000259" key="1">
    <source>
        <dbReference type="Pfam" id="PF01345"/>
    </source>
</evidence>
<dbReference type="InterPro" id="IPR011635">
    <property type="entry name" value="CARDB"/>
</dbReference>
<dbReference type="RefSeq" id="WP_419193110.1">
    <property type="nucleotide sequence ID" value="NZ_CP036279.1"/>
</dbReference>
<feature type="domain" description="DUF11" evidence="1">
    <location>
        <begin position="329"/>
        <end position="414"/>
    </location>
</feature>
<evidence type="ECO:0000259" key="2">
    <source>
        <dbReference type="Pfam" id="PF07705"/>
    </source>
</evidence>
<sequence length="550" mass="58525">MKCHGWLLGVVMMMTPLVVGNEARAEDEIPASELPVFALPSDAGVALEKPSAGSDLAPPPPAVNPLFEVANPGLMEEEPESPQGAMLTNFTTAQLGRETEQVVTLSWVGPSEIKVGKPFGYELVVRNVGLETVENVTVKDTFPASVKVVSVEPQAAGGEGFYTWRFGKLEPQEVRRIQMQLVAMEKGEFNCQALVTATSPSMAHIRVSEPKLQVAQSAAKKVMVGDSLPVTVAVSNPGDGNADNVIIHAQLSDGLKHESGSEFHFEIGTLGAGETRAIQVICSAIKGGNQVIRTTVVAEDGVLESTAESVVVVTEATLAVKVDGPSRRYLNRSAQYVVNISNEGTAPANNVKVTSNLPSGFRYTSSTSGGRYDVAAGTLDWFIGSIQPGETKQVAYKCIAIKPGTQNHNAVVSAHRGLAAKDKIDTTVEGIAALFLEVIDVDDPVEVGAQTAYEIRVTNQGSLEASNVVIQALVPPQMEVVGAQGPVRHAQQGQEVVFEPVKKLAPRANAIYRIIVRGTGVGDARFQTRLLSDSLKEPVIEEENTKVYAD</sequence>
<dbReference type="EMBL" id="CP036279">
    <property type="protein sequence ID" value="QDU59295.1"/>
    <property type="molecule type" value="Genomic_DNA"/>
</dbReference>
<keyword evidence="4" id="KW-1185">Reference proteome</keyword>
<dbReference type="InterPro" id="IPR001434">
    <property type="entry name" value="OmcB-like_DUF11"/>
</dbReference>
<accession>A0A518AX37</accession>
<evidence type="ECO:0000313" key="4">
    <source>
        <dbReference type="Proteomes" id="UP000317093"/>
    </source>
</evidence>
<reference evidence="3 4" key="1">
    <citation type="submission" date="2019-02" db="EMBL/GenBank/DDBJ databases">
        <title>Deep-cultivation of Planctomycetes and their phenomic and genomic characterization uncovers novel biology.</title>
        <authorList>
            <person name="Wiegand S."/>
            <person name="Jogler M."/>
            <person name="Boedeker C."/>
            <person name="Pinto D."/>
            <person name="Vollmers J."/>
            <person name="Rivas-Marin E."/>
            <person name="Kohn T."/>
            <person name="Peeters S.H."/>
            <person name="Heuer A."/>
            <person name="Rast P."/>
            <person name="Oberbeckmann S."/>
            <person name="Bunk B."/>
            <person name="Jeske O."/>
            <person name="Meyerdierks A."/>
            <person name="Storesund J.E."/>
            <person name="Kallscheuer N."/>
            <person name="Luecker S."/>
            <person name="Lage O.M."/>
            <person name="Pohl T."/>
            <person name="Merkel B.J."/>
            <person name="Hornburger P."/>
            <person name="Mueller R.-W."/>
            <person name="Bruemmer F."/>
            <person name="Labrenz M."/>
            <person name="Spormann A.M."/>
            <person name="Op den Camp H."/>
            <person name="Overmann J."/>
            <person name="Amann R."/>
            <person name="Jetten M.S.M."/>
            <person name="Mascher T."/>
            <person name="Medema M.H."/>
            <person name="Devos D.P."/>
            <person name="Kaster A.-K."/>
            <person name="Ovreas L."/>
            <person name="Rohde M."/>
            <person name="Galperin M.Y."/>
            <person name="Jogler C."/>
        </authorList>
    </citation>
    <scope>NUCLEOTIDE SEQUENCE [LARGE SCALE GENOMIC DNA]</scope>
    <source>
        <strain evidence="3 4">Pan216</strain>
    </source>
</reference>
<dbReference type="Pfam" id="PF07705">
    <property type="entry name" value="CARDB"/>
    <property type="match status" value="1"/>
</dbReference>